<evidence type="ECO:0000313" key="1">
    <source>
        <dbReference type="EMBL" id="KKK79595.1"/>
    </source>
</evidence>
<reference evidence="1" key="1">
    <citation type="journal article" date="2015" name="Nature">
        <title>Complex archaea that bridge the gap between prokaryotes and eukaryotes.</title>
        <authorList>
            <person name="Spang A."/>
            <person name="Saw J.H."/>
            <person name="Jorgensen S.L."/>
            <person name="Zaremba-Niedzwiedzka K."/>
            <person name="Martijn J."/>
            <person name="Lind A.E."/>
            <person name="van Eijk R."/>
            <person name="Schleper C."/>
            <person name="Guy L."/>
            <person name="Ettema T.J."/>
        </authorList>
    </citation>
    <scope>NUCLEOTIDE SEQUENCE</scope>
</reference>
<dbReference type="AlphaFoldDB" id="A0A0F8Z0J8"/>
<sequence>LEGAIRHYRLALRHGEQKDAARNQRNLLRAQQKLRQR</sequence>
<proteinExistence type="predicted"/>
<name>A0A0F8Z0J8_9ZZZZ</name>
<feature type="non-terminal residue" evidence="1">
    <location>
        <position position="1"/>
    </location>
</feature>
<dbReference type="EMBL" id="LAZR01053955">
    <property type="protein sequence ID" value="KKK79595.1"/>
    <property type="molecule type" value="Genomic_DNA"/>
</dbReference>
<protein>
    <submittedName>
        <fullName evidence="1">Uncharacterized protein</fullName>
    </submittedName>
</protein>
<organism evidence="1">
    <name type="scientific">marine sediment metagenome</name>
    <dbReference type="NCBI Taxonomy" id="412755"/>
    <lineage>
        <taxon>unclassified sequences</taxon>
        <taxon>metagenomes</taxon>
        <taxon>ecological metagenomes</taxon>
    </lineage>
</organism>
<comment type="caution">
    <text evidence="1">The sequence shown here is derived from an EMBL/GenBank/DDBJ whole genome shotgun (WGS) entry which is preliminary data.</text>
</comment>
<accession>A0A0F8Z0J8</accession>
<gene>
    <name evidence="1" type="ORF">LCGC14_2831900</name>
</gene>